<keyword evidence="1" id="KW-0812">Transmembrane</keyword>
<evidence type="ECO:0000313" key="2">
    <source>
        <dbReference type="EMBL" id="AUX22695.1"/>
    </source>
</evidence>
<organism evidence="2 3">
    <name type="scientific">Sorangium cellulosum</name>
    <name type="common">Polyangium cellulosum</name>
    <dbReference type="NCBI Taxonomy" id="56"/>
    <lineage>
        <taxon>Bacteria</taxon>
        <taxon>Pseudomonadati</taxon>
        <taxon>Myxococcota</taxon>
        <taxon>Polyangia</taxon>
        <taxon>Polyangiales</taxon>
        <taxon>Polyangiaceae</taxon>
        <taxon>Sorangium</taxon>
    </lineage>
</organism>
<keyword evidence="1" id="KW-1133">Transmembrane helix</keyword>
<name>A0A4P2Q0H9_SORCE</name>
<proteinExistence type="predicted"/>
<dbReference type="OrthoDB" id="4424419at2"/>
<dbReference type="EMBL" id="CP012670">
    <property type="protein sequence ID" value="AUX22695.1"/>
    <property type="molecule type" value="Genomic_DNA"/>
</dbReference>
<dbReference type="AlphaFoldDB" id="A0A4P2Q0H9"/>
<reference evidence="2 3" key="1">
    <citation type="submission" date="2015-09" db="EMBL/GenBank/DDBJ databases">
        <title>Sorangium comparison.</title>
        <authorList>
            <person name="Zaburannyi N."/>
            <person name="Bunk B."/>
            <person name="Overmann J."/>
            <person name="Mueller R."/>
        </authorList>
    </citation>
    <scope>NUCLEOTIDE SEQUENCE [LARGE SCALE GENOMIC DNA]</scope>
    <source>
        <strain evidence="2 3">So ceGT47</strain>
    </source>
</reference>
<dbReference type="RefSeq" id="WP_129347814.1">
    <property type="nucleotide sequence ID" value="NZ_CP012670.1"/>
</dbReference>
<evidence type="ECO:0000256" key="1">
    <source>
        <dbReference type="SAM" id="Phobius"/>
    </source>
</evidence>
<sequence length="162" mass="17335">MSEEIAVGLAIAIPALAMLYMLGDFAWRFVKPSLAVRRLEARAAAGDPEARARLARADGLREAARRAMGGEDPDRKRILASGRAARATIAEVRPTGLKVSASAVPMRIVEVDLDLDEGSGQRVTVCDAVSEIHLGRLLKGASVPVRVDPLSADRVVVLWDTL</sequence>
<accession>A0A4P2Q0H9</accession>
<keyword evidence="1" id="KW-0472">Membrane</keyword>
<protein>
    <submittedName>
        <fullName evidence="2">Uncharacterized protein</fullName>
    </submittedName>
</protein>
<gene>
    <name evidence="2" type="ORF">SOCEGT47_032010</name>
</gene>
<feature type="transmembrane region" description="Helical" evidence="1">
    <location>
        <begin position="6"/>
        <end position="30"/>
    </location>
</feature>
<dbReference type="Proteomes" id="UP000295781">
    <property type="component" value="Chromosome"/>
</dbReference>
<evidence type="ECO:0000313" key="3">
    <source>
        <dbReference type="Proteomes" id="UP000295781"/>
    </source>
</evidence>